<dbReference type="EMBL" id="RSQT01000053">
    <property type="protein sequence ID" value="MIQ23455.1"/>
    <property type="molecule type" value="Genomic_DNA"/>
</dbReference>
<sequence>MKKIAAITMFVLTTATPVYSYAADPCEVVLCMYGKATGNSGGGECRSAEKAFFNILKKKKGSIRWSKTFDARKAFLNQCSSADPAAISKIMSKFGRVRG</sequence>
<dbReference type="AlphaFoldDB" id="A0A657EX60"/>
<evidence type="ECO:0000256" key="1">
    <source>
        <dbReference type="SAM" id="SignalP"/>
    </source>
</evidence>
<comment type="caution">
    <text evidence="2">The sequence shown here is derived from an EMBL/GenBank/DDBJ whole genome shotgun (WGS) entry which is preliminary data.</text>
</comment>
<dbReference type="InterPro" id="IPR009989">
    <property type="entry name" value="TrbM"/>
</dbReference>
<dbReference type="Pfam" id="PF07424">
    <property type="entry name" value="TrbM"/>
    <property type="match status" value="1"/>
</dbReference>
<organism evidence="2">
    <name type="scientific">Salmonella enteritidis</name>
    <dbReference type="NCBI Taxonomy" id="149539"/>
    <lineage>
        <taxon>Bacteria</taxon>
        <taxon>Pseudomonadati</taxon>
        <taxon>Pseudomonadota</taxon>
        <taxon>Gammaproteobacteria</taxon>
        <taxon>Enterobacterales</taxon>
        <taxon>Enterobacteriaceae</taxon>
        <taxon>Salmonella</taxon>
    </lineage>
</organism>
<reference evidence="2" key="1">
    <citation type="submission" date="2018-08" db="EMBL/GenBank/DDBJ databases">
        <authorList>
            <person name="Ashton P.M."/>
            <person name="Dallman T."/>
            <person name="Nair S."/>
            <person name="De Pinna E."/>
            <person name="Peters T."/>
            <person name="Grant K."/>
        </authorList>
    </citation>
    <scope>NUCLEOTIDE SEQUENCE [LARGE SCALE GENOMIC DNA]</scope>
    <source>
        <strain evidence="2">38306</strain>
    </source>
</reference>
<accession>A0A657EX60</accession>
<keyword evidence="1" id="KW-0732">Signal</keyword>
<feature type="chain" id="PRO_5024842544" evidence="1">
    <location>
        <begin position="23"/>
        <end position="99"/>
    </location>
</feature>
<feature type="signal peptide" evidence="1">
    <location>
        <begin position="1"/>
        <end position="22"/>
    </location>
</feature>
<protein>
    <submittedName>
        <fullName evidence="2">Conjugal transfer protein</fullName>
    </submittedName>
</protein>
<proteinExistence type="predicted"/>
<dbReference type="Proteomes" id="UP000885271">
    <property type="component" value="Unassembled WGS sequence"/>
</dbReference>
<name>A0A657EX60_SALEN</name>
<gene>
    <name evidence="2" type="ORF">ZQ07_23340</name>
</gene>
<evidence type="ECO:0000313" key="2">
    <source>
        <dbReference type="EMBL" id="MIQ23455.1"/>
    </source>
</evidence>